<dbReference type="OrthoDB" id="3361956at2759"/>
<reference evidence="2" key="1">
    <citation type="journal article" date="2021" name="Genome Biol. Evol.">
        <title>The assembled and annotated genome of the fairy-ring fungus Marasmius oreades.</title>
        <authorList>
            <person name="Hiltunen M."/>
            <person name="Ament-Velasquez S.L."/>
            <person name="Johannesson H."/>
        </authorList>
    </citation>
    <scope>NUCLEOTIDE SEQUENCE</scope>
    <source>
        <strain evidence="2">03SP1</strain>
    </source>
</reference>
<feature type="compositionally biased region" description="Polar residues" evidence="1">
    <location>
        <begin position="22"/>
        <end position="41"/>
    </location>
</feature>
<comment type="caution">
    <text evidence="2">The sequence shown here is derived from an EMBL/GenBank/DDBJ whole genome shotgun (WGS) entry which is preliminary data.</text>
</comment>
<feature type="compositionally biased region" description="Polar residues" evidence="1">
    <location>
        <begin position="57"/>
        <end position="70"/>
    </location>
</feature>
<evidence type="ECO:0000313" key="2">
    <source>
        <dbReference type="EMBL" id="KAG7100101.1"/>
    </source>
</evidence>
<accession>A0A9P7V4B1</accession>
<evidence type="ECO:0000313" key="3">
    <source>
        <dbReference type="Proteomes" id="UP001049176"/>
    </source>
</evidence>
<dbReference type="KEGG" id="more:E1B28_001881"/>
<sequence length="228" mass="25169">MSANTNRARQNPRKRAHDDASYISTNPNQIHKKQQNQTSGVVSMDSEPRAAKRKRMVTSQTDLSGLQQRGGSSLIDFTSFPSPFIHHYLNHFDLVPLIRPIPTSTEHPPPPYTLLNPHQYQYPYQYQYQNPYQHIHPPSSRLSRSTASAQIPIPTRTPILADVAELHGVLATLVERHFINSMYTGGGGGGGGVGDDSSKGISGREEVDTLVAFMCAVENGQRGPGMPR</sequence>
<name>A0A9P7V4B1_9AGAR</name>
<dbReference type="RefSeq" id="XP_043016571.1">
    <property type="nucleotide sequence ID" value="XM_043147857.1"/>
</dbReference>
<dbReference type="AlphaFoldDB" id="A0A9P7V4B1"/>
<organism evidence="2 3">
    <name type="scientific">Marasmius oreades</name>
    <name type="common">fairy-ring Marasmius</name>
    <dbReference type="NCBI Taxonomy" id="181124"/>
    <lineage>
        <taxon>Eukaryota</taxon>
        <taxon>Fungi</taxon>
        <taxon>Dikarya</taxon>
        <taxon>Basidiomycota</taxon>
        <taxon>Agaricomycotina</taxon>
        <taxon>Agaricomycetes</taxon>
        <taxon>Agaricomycetidae</taxon>
        <taxon>Agaricales</taxon>
        <taxon>Marasmiineae</taxon>
        <taxon>Marasmiaceae</taxon>
        <taxon>Marasmius</taxon>
    </lineage>
</organism>
<dbReference type="Proteomes" id="UP001049176">
    <property type="component" value="Chromosome 1"/>
</dbReference>
<dbReference type="EMBL" id="CM032181">
    <property type="protein sequence ID" value="KAG7100101.1"/>
    <property type="molecule type" value="Genomic_DNA"/>
</dbReference>
<dbReference type="GeneID" id="66070957"/>
<gene>
    <name evidence="2" type="ORF">E1B28_001881</name>
</gene>
<feature type="region of interest" description="Disordered" evidence="1">
    <location>
        <begin position="1"/>
        <end position="70"/>
    </location>
</feature>
<keyword evidence="3" id="KW-1185">Reference proteome</keyword>
<evidence type="ECO:0000256" key="1">
    <source>
        <dbReference type="SAM" id="MobiDB-lite"/>
    </source>
</evidence>
<protein>
    <submittedName>
        <fullName evidence="2">Uncharacterized protein</fullName>
    </submittedName>
</protein>
<proteinExistence type="predicted"/>